<evidence type="ECO:0000259" key="1">
    <source>
        <dbReference type="Pfam" id="PF00535"/>
    </source>
</evidence>
<comment type="caution">
    <text evidence="2">The sequence shown here is derived from an EMBL/GenBank/DDBJ whole genome shotgun (WGS) entry which is preliminary data.</text>
</comment>
<dbReference type="Gene3D" id="3.90.550.10">
    <property type="entry name" value="Spore Coat Polysaccharide Biosynthesis Protein SpsA, Chain A"/>
    <property type="match status" value="1"/>
</dbReference>
<dbReference type="Proteomes" id="UP000012589">
    <property type="component" value="Unassembled WGS sequence"/>
</dbReference>
<sequence>MVTFSLCMIVKNEEAVLDRCLASIADLMDEIIIVDTGSTDRTKEIAGHYTDRIYDFPWQNDFSAARNFSFSKATMDYIYTADADEVLDHENHQRFIYLKKSLIPEIEIVQMKYITSEEFNTVMNIRNEYRPKLYKRLRQFRWIDPIHETVQTQPLIFDSDIEILHLPQSVHSRRDFDLFLRAFGDGRPISDKLHTMYARELFISGTDEDFLQAQPVFMQTIRTSGEDNSAQNNSNGRLPEAVCILCRCMRIQNKTADFFKYALRSMTYYPCSEICCELGQYFYDNGDPEEAIRWYYCAAYETSGILNVRTNGNLPLQALSRCYEQLAQSSCDSPETCLHLAEKYRAEALSWEMPDDSDM</sequence>
<feature type="domain" description="Glycosyltransferase 2-like" evidence="1">
    <location>
        <begin position="5"/>
        <end position="157"/>
    </location>
</feature>
<protein>
    <recommendedName>
        <fullName evidence="1">Glycosyltransferase 2-like domain-containing protein</fullName>
    </recommendedName>
</protein>
<dbReference type="SUPFAM" id="SSF53448">
    <property type="entry name" value="Nucleotide-diphospho-sugar transferases"/>
    <property type="match status" value="1"/>
</dbReference>
<evidence type="ECO:0000313" key="2">
    <source>
        <dbReference type="EMBL" id="EMZ24652.1"/>
    </source>
</evidence>
<dbReference type="CDD" id="cd02511">
    <property type="entry name" value="Beta4Glucosyltransferase"/>
    <property type="match status" value="1"/>
</dbReference>
<dbReference type="PANTHER" id="PTHR43630:SF2">
    <property type="entry name" value="GLYCOSYLTRANSFERASE"/>
    <property type="match status" value="1"/>
</dbReference>
<name>N2A5M0_9FIRM</name>
<gene>
    <name evidence="2" type="ORF">C823_03104</name>
</gene>
<organism evidence="2 3">
    <name type="scientific">Eubacterium plexicaudatum ASF492</name>
    <dbReference type="NCBI Taxonomy" id="1235802"/>
    <lineage>
        <taxon>Bacteria</taxon>
        <taxon>Bacillati</taxon>
        <taxon>Bacillota</taxon>
        <taxon>Clostridia</taxon>
        <taxon>Eubacteriales</taxon>
        <taxon>Eubacteriaceae</taxon>
        <taxon>Eubacterium</taxon>
    </lineage>
</organism>
<dbReference type="HOGENOM" id="CLU_023736_0_0_9"/>
<dbReference type="OrthoDB" id="9815923at2"/>
<dbReference type="Pfam" id="PF00535">
    <property type="entry name" value="Glycos_transf_2"/>
    <property type="match status" value="1"/>
</dbReference>
<dbReference type="PANTHER" id="PTHR43630">
    <property type="entry name" value="POLY-BETA-1,6-N-ACETYL-D-GLUCOSAMINE SYNTHASE"/>
    <property type="match status" value="1"/>
</dbReference>
<accession>N2A5M0</accession>
<proteinExistence type="predicted"/>
<dbReference type="PATRIC" id="fig|1235802.3.peg.3284"/>
<dbReference type="STRING" id="1235802.C823_03104"/>
<evidence type="ECO:0000313" key="3">
    <source>
        <dbReference type="Proteomes" id="UP000012589"/>
    </source>
</evidence>
<dbReference type="InterPro" id="IPR029044">
    <property type="entry name" value="Nucleotide-diphossugar_trans"/>
</dbReference>
<keyword evidence="3" id="KW-1185">Reference proteome</keyword>
<reference evidence="2 3" key="1">
    <citation type="journal article" date="2014" name="Genome Announc.">
        <title>Draft genome sequences of the altered schaedler flora, a defined bacterial community from gnotobiotic mice.</title>
        <authorList>
            <person name="Wannemuehler M.J."/>
            <person name="Overstreet A.M."/>
            <person name="Ward D.V."/>
            <person name="Phillips G.J."/>
        </authorList>
    </citation>
    <scope>NUCLEOTIDE SEQUENCE [LARGE SCALE GENOMIC DNA]</scope>
    <source>
        <strain evidence="2 3">ASF492</strain>
    </source>
</reference>
<dbReference type="eggNOG" id="COG0463">
    <property type="taxonomic scope" value="Bacteria"/>
</dbReference>
<dbReference type="EMBL" id="AQFT01000095">
    <property type="protein sequence ID" value="EMZ24652.1"/>
    <property type="molecule type" value="Genomic_DNA"/>
</dbReference>
<dbReference type="InterPro" id="IPR001173">
    <property type="entry name" value="Glyco_trans_2-like"/>
</dbReference>
<dbReference type="AlphaFoldDB" id="N2A5M0"/>